<sequence>MTGVLRESPPAESSLQRRAHAARASATGRKDAQGKDAHIPPPEYPFTHAQLVAALPADCFERNHWVALGQVVQTTATSGALLWLLTWAPVAALPLVYIALGFSLYGYLAIGHECAHGSFTRWPLLNKALGSVTMLAGFMPFENWRQAHFLHHRWTAHEDLEEYFTYSRVSTPVLTAIRWMLRWLSPIGLFLMHFLYLCGLRGKNGKLSTDSLFYNPEMNNSLSLVNFAMVIVQWSALAAGFYHAPAATLKFAFVPLCACGAANLMIGYMQHRDETGELVAFDATAWTKLRGALQTVDRSFWPFDFMLHGAARYHVCHHLFPTMPHYNAPKAMAALADILGPHYHNDGSTAFIKYHPSLNHSHLVAGDGVLRFYRADG</sequence>
<feature type="transmembrane region" description="Helical" evidence="2">
    <location>
        <begin position="87"/>
        <end position="110"/>
    </location>
</feature>
<keyword evidence="2" id="KW-0472">Membrane</keyword>
<dbReference type="RefSeq" id="XP_013760330.1">
    <property type="nucleotide sequence ID" value="XM_013904876.1"/>
</dbReference>
<dbReference type="AlphaFoldDB" id="A0A0L0D2X9"/>
<evidence type="ECO:0000256" key="2">
    <source>
        <dbReference type="SAM" id="Phobius"/>
    </source>
</evidence>
<evidence type="ECO:0000259" key="3">
    <source>
        <dbReference type="Pfam" id="PF00487"/>
    </source>
</evidence>
<gene>
    <name evidence="4" type="ORF">AMSG_02986</name>
</gene>
<dbReference type="STRING" id="461836.A0A0L0D2X9"/>
<feature type="transmembrane region" description="Helical" evidence="2">
    <location>
        <begin position="221"/>
        <end position="242"/>
    </location>
</feature>
<evidence type="ECO:0000256" key="1">
    <source>
        <dbReference type="SAM" id="MobiDB-lite"/>
    </source>
</evidence>
<dbReference type="GeneID" id="25562629"/>
<evidence type="ECO:0000313" key="4">
    <source>
        <dbReference type="EMBL" id="KNC46551.1"/>
    </source>
</evidence>
<evidence type="ECO:0000313" key="5">
    <source>
        <dbReference type="Proteomes" id="UP000054408"/>
    </source>
</evidence>
<keyword evidence="5" id="KW-1185">Reference proteome</keyword>
<reference evidence="4 5" key="1">
    <citation type="submission" date="2010-05" db="EMBL/GenBank/DDBJ databases">
        <title>The Genome Sequence of Thecamonas trahens ATCC 50062.</title>
        <authorList>
            <consortium name="The Broad Institute Genome Sequencing Platform"/>
            <person name="Russ C."/>
            <person name="Cuomo C."/>
            <person name="Shea T."/>
            <person name="Young S.K."/>
            <person name="Zeng Q."/>
            <person name="Koehrsen M."/>
            <person name="Haas B."/>
            <person name="Borodovsky M."/>
            <person name="Guigo R."/>
            <person name="Alvarado L."/>
            <person name="Berlin A."/>
            <person name="Bochicchio J."/>
            <person name="Borenstein D."/>
            <person name="Chapman S."/>
            <person name="Chen Z."/>
            <person name="Freedman E."/>
            <person name="Gellesch M."/>
            <person name="Goldberg J."/>
            <person name="Griggs A."/>
            <person name="Gujja S."/>
            <person name="Heilman E."/>
            <person name="Heiman D."/>
            <person name="Hepburn T."/>
            <person name="Howarth C."/>
            <person name="Jen D."/>
            <person name="Larson L."/>
            <person name="Mehta T."/>
            <person name="Park D."/>
            <person name="Pearson M."/>
            <person name="Roberts A."/>
            <person name="Saif S."/>
            <person name="Shenoy N."/>
            <person name="Sisk P."/>
            <person name="Stolte C."/>
            <person name="Sykes S."/>
            <person name="Thomson T."/>
            <person name="Walk T."/>
            <person name="White J."/>
            <person name="Yandava C."/>
            <person name="Burger G."/>
            <person name="Gray M.W."/>
            <person name="Holland P.W.H."/>
            <person name="King N."/>
            <person name="Lang F.B.F."/>
            <person name="Roger A.J."/>
            <person name="Ruiz-Trillo I."/>
            <person name="Lander E."/>
            <person name="Nusbaum C."/>
        </authorList>
    </citation>
    <scope>NUCLEOTIDE SEQUENCE [LARGE SCALE GENOMIC DNA]</scope>
    <source>
        <strain evidence="4 5">ATCC 50062</strain>
    </source>
</reference>
<dbReference type="Pfam" id="PF00487">
    <property type="entry name" value="FA_desaturase"/>
    <property type="match status" value="1"/>
</dbReference>
<name>A0A0L0D2X9_THETB</name>
<feature type="compositionally biased region" description="Basic and acidic residues" evidence="1">
    <location>
        <begin position="28"/>
        <end position="38"/>
    </location>
</feature>
<feature type="domain" description="Fatty acid desaturase" evidence="3">
    <location>
        <begin position="86"/>
        <end position="345"/>
    </location>
</feature>
<dbReference type="GO" id="GO:0016491">
    <property type="term" value="F:oxidoreductase activity"/>
    <property type="evidence" value="ECO:0007669"/>
    <property type="project" value="InterPro"/>
</dbReference>
<feature type="transmembrane region" description="Helical" evidence="2">
    <location>
        <begin position="180"/>
        <end position="200"/>
    </location>
</feature>
<keyword evidence="2" id="KW-1133">Transmembrane helix</keyword>
<accession>A0A0L0D2X9</accession>
<keyword evidence="2" id="KW-0812">Transmembrane</keyword>
<dbReference type="PANTHER" id="PTHR32100">
    <property type="entry name" value="OMEGA-6 FATTY ACID DESATURASE, CHLOROPLASTIC"/>
    <property type="match status" value="1"/>
</dbReference>
<dbReference type="EMBL" id="GL349443">
    <property type="protein sequence ID" value="KNC46551.1"/>
    <property type="molecule type" value="Genomic_DNA"/>
</dbReference>
<protein>
    <submittedName>
        <fullName evidence="4">Delta-12 fatty acid desaturase</fullName>
    </submittedName>
</protein>
<dbReference type="InterPro" id="IPR012171">
    <property type="entry name" value="Fatty_acid_desaturase"/>
</dbReference>
<proteinExistence type="predicted"/>
<dbReference type="OrthoDB" id="1461976at2759"/>
<feature type="region of interest" description="Disordered" evidence="1">
    <location>
        <begin position="1"/>
        <end position="39"/>
    </location>
</feature>
<organism evidence="4 5">
    <name type="scientific">Thecamonas trahens ATCC 50062</name>
    <dbReference type="NCBI Taxonomy" id="461836"/>
    <lineage>
        <taxon>Eukaryota</taxon>
        <taxon>Apusozoa</taxon>
        <taxon>Apusomonadida</taxon>
        <taxon>Apusomonadidae</taxon>
        <taxon>Thecamonas</taxon>
    </lineage>
</organism>
<dbReference type="GO" id="GO:0006629">
    <property type="term" value="P:lipid metabolic process"/>
    <property type="evidence" value="ECO:0007669"/>
    <property type="project" value="InterPro"/>
</dbReference>
<dbReference type="InterPro" id="IPR005804">
    <property type="entry name" value="FA_desaturase_dom"/>
</dbReference>
<dbReference type="Proteomes" id="UP000054408">
    <property type="component" value="Unassembled WGS sequence"/>
</dbReference>